<accession>A0ABU1ZDQ0</accession>
<sequence length="683" mass="74125">MNYPHLLAPLDLGFTTLKNRVLMGSMHTGLEDGRKHFERMAVFFAERARGEVGLIVTGGFAPNIEGWAKPFAGTLATSGAARRHKLITDAVHAEGGKIALQILHTGRYGYSPLCVAPSRIQSPISPFTPRELSARGIERQVRAFIRCAKLAREAGYDGVEVMGSEGYFINQFLVTHTNQRSDEWGGSYENRMRLPLEILARMREAVGPDFIIIYRLSMLDLVPDGSSWEEVVELGRRVAKGGATIINTGIGWHEARIPTIATSVPRAGFAWVTAKLRARLREEGITTPLITSNRINTPEVAEGVLADGSADMVSMARPFLADPEFVKKARENRADEINTCIACNQACLDHTFAQKISTCLVNPRAAYEQEIVLRPVGAAKKRIAVVGAGPAGLAAATTLAERGHAVTLFDAAAEIGGQFNMARRIPGKEEFSETLRYFRRRIEITGVDLKLNCRVDTEALKGFDEVLLATGVSARDPKIKGQAEGIARGQVLSYIDVLRHDKPVGGRVAIVGAGGIGFDVAEYLLEAGHSLTLDPAAWRRHWGVGDPEQVRAGLLRPAPEAPTRRITLLQRKAGKPGAGLGKTTGWIHRAALKMKQVDMLASVNYEQITPEGLWVSYGEDRKDAQLIEADTIVLCAGQEPLRELEAPLKAAGVSVHLIGGALEAGELDAKRAILQGTTLACRL</sequence>
<evidence type="ECO:0000256" key="7">
    <source>
        <dbReference type="ARBA" id="ARBA00023002"/>
    </source>
</evidence>
<dbReference type="Pfam" id="PF07992">
    <property type="entry name" value="Pyr_redox_2"/>
    <property type="match status" value="1"/>
</dbReference>
<proteinExistence type="inferred from homology"/>
<evidence type="ECO:0000259" key="10">
    <source>
        <dbReference type="Pfam" id="PF00724"/>
    </source>
</evidence>
<dbReference type="PANTHER" id="PTHR42917">
    <property type="entry name" value="2,4-DIENOYL-COA REDUCTASE"/>
    <property type="match status" value="1"/>
</dbReference>
<dbReference type="PRINTS" id="PR00411">
    <property type="entry name" value="PNDRDTASEI"/>
</dbReference>
<dbReference type="PRINTS" id="PR00368">
    <property type="entry name" value="FADPNR"/>
</dbReference>
<dbReference type="SUPFAM" id="SSF51905">
    <property type="entry name" value="FAD/NAD(P)-binding domain"/>
    <property type="match status" value="1"/>
</dbReference>
<evidence type="ECO:0000259" key="11">
    <source>
        <dbReference type="Pfam" id="PF07992"/>
    </source>
</evidence>
<evidence type="ECO:0000256" key="2">
    <source>
        <dbReference type="ARBA" id="ARBA00001966"/>
    </source>
</evidence>
<keyword evidence="9" id="KW-0411">Iron-sulfur</keyword>
<keyword evidence="13" id="KW-1185">Reference proteome</keyword>
<evidence type="ECO:0000256" key="9">
    <source>
        <dbReference type="ARBA" id="ARBA00023014"/>
    </source>
</evidence>
<evidence type="ECO:0000313" key="13">
    <source>
        <dbReference type="Proteomes" id="UP001180536"/>
    </source>
</evidence>
<organism evidence="12 13">
    <name type="scientific">Pelomonas aquatica</name>
    <dbReference type="NCBI Taxonomy" id="431058"/>
    <lineage>
        <taxon>Bacteria</taxon>
        <taxon>Pseudomonadati</taxon>
        <taxon>Pseudomonadota</taxon>
        <taxon>Betaproteobacteria</taxon>
        <taxon>Burkholderiales</taxon>
        <taxon>Sphaerotilaceae</taxon>
        <taxon>Roseateles</taxon>
    </lineage>
</organism>
<feature type="domain" description="NADH:flavin oxidoreductase/NADH oxidase N-terminal" evidence="10">
    <location>
        <begin position="6"/>
        <end position="336"/>
    </location>
</feature>
<dbReference type="Gene3D" id="3.20.20.70">
    <property type="entry name" value="Aldolase class I"/>
    <property type="match status" value="1"/>
</dbReference>
<comment type="similarity">
    <text evidence="3">In the N-terminal section; belongs to the NADH:flavin oxidoreductase/NADH oxidase family.</text>
</comment>
<evidence type="ECO:0000256" key="3">
    <source>
        <dbReference type="ARBA" id="ARBA00011048"/>
    </source>
</evidence>
<evidence type="ECO:0000313" key="12">
    <source>
        <dbReference type="EMBL" id="MDR7298749.1"/>
    </source>
</evidence>
<dbReference type="PANTHER" id="PTHR42917:SF2">
    <property type="entry name" value="2,4-DIENOYL-COA REDUCTASE [(2E)-ENOYL-COA-PRODUCING]"/>
    <property type="match status" value="1"/>
</dbReference>
<evidence type="ECO:0000256" key="4">
    <source>
        <dbReference type="ARBA" id="ARBA00022630"/>
    </source>
</evidence>
<dbReference type="InterPro" id="IPR001155">
    <property type="entry name" value="OxRdtase_FMN_N"/>
</dbReference>
<evidence type="ECO:0000256" key="6">
    <source>
        <dbReference type="ARBA" id="ARBA00022723"/>
    </source>
</evidence>
<dbReference type="RefSeq" id="WP_310347883.1">
    <property type="nucleotide sequence ID" value="NZ_JAVDXQ010000006.1"/>
</dbReference>
<protein>
    <submittedName>
        <fullName evidence="12">2,4-dienoyl-CoA reductase (NADPH2)</fullName>
        <ecNumber evidence="12">1.3.1.34</ecNumber>
    </submittedName>
</protein>
<feature type="domain" description="FAD/NAD(P)-binding" evidence="11">
    <location>
        <begin position="382"/>
        <end position="655"/>
    </location>
</feature>
<dbReference type="EMBL" id="JAVDXQ010000006">
    <property type="protein sequence ID" value="MDR7298749.1"/>
    <property type="molecule type" value="Genomic_DNA"/>
</dbReference>
<dbReference type="CDD" id="cd02930">
    <property type="entry name" value="DCR_FMN"/>
    <property type="match status" value="1"/>
</dbReference>
<evidence type="ECO:0000256" key="8">
    <source>
        <dbReference type="ARBA" id="ARBA00023004"/>
    </source>
</evidence>
<dbReference type="Pfam" id="PF00724">
    <property type="entry name" value="Oxidored_FMN"/>
    <property type="match status" value="1"/>
</dbReference>
<dbReference type="InterPro" id="IPR013785">
    <property type="entry name" value="Aldolase_TIM"/>
</dbReference>
<comment type="caution">
    <text evidence="12">The sequence shown here is derived from an EMBL/GenBank/DDBJ whole genome shotgun (WGS) entry which is preliminary data.</text>
</comment>
<dbReference type="GO" id="GO:0008670">
    <property type="term" value="F:2,4-dienoyl-CoA reductase (NADPH) activity"/>
    <property type="evidence" value="ECO:0007669"/>
    <property type="project" value="UniProtKB-EC"/>
</dbReference>
<dbReference type="Gene3D" id="3.40.50.720">
    <property type="entry name" value="NAD(P)-binding Rossmann-like Domain"/>
    <property type="match status" value="1"/>
</dbReference>
<keyword evidence="8" id="KW-0408">Iron</keyword>
<dbReference type="SUPFAM" id="SSF51971">
    <property type="entry name" value="Nucleotide-binding domain"/>
    <property type="match status" value="1"/>
</dbReference>
<keyword evidence="7 12" id="KW-0560">Oxidoreductase</keyword>
<dbReference type="InterPro" id="IPR036188">
    <property type="entry name" value="FAD/NAD-bd_sf"/>
</dbReference>
<keyword evidence="5" id="KW-0288">FMN</keyword>
<gene>
    <name evidence="12" type="ORF">J2X16_004117</name>
</gene>
<dbReference type="Gene3D" id="3.50.50.60">
    <property type="entry name" value="FAD/NAD(P)-binding domain"/>
    <property type="match status" value="1"/>
</dbReference>
<dbReference type="SUPFAM" id="SSF51395">
    <property type="entry name" value="FMN-linked oxidoreductases"/>
    <property type="match status" value="1"/>
</dbReference>
<comment type="cofactor">
    <cofactor evidence="1">
        <name>FMN</name>
        <dbReference type="ChEBI" id="CHEBI:58210"/>
    </cofactor>
</comment>
<dbReference type="InterPro" id="IPR023753">
    <property type="entry name" value="FAD/NAD-binding_dom"/>
</dbReference>
<dbReference type="InterPro" id="IPR051793">
    <property type="entry name" value="NADH:flavin_oxidoreductase"/>
</dbReference>
<evidence type="ECO:0000256" key="5">
    <source>
        <dbReference type="ARBA" id="ARBA00022643"/>
    </source>
</evidence>
<comment type="cofactor">
    <cofactor evidence="2">
        <name>[4Fe-4S] cluster</name>
        <dbReference type="ChEBI" id="CHEBI:49883"/>
    </cofactor>
</comment>
<reference evidence="12 13" key="1">
    <citation type="submission" date="2023-07" db="EMBL/GenBank/DDBJ databases">
        <title>Sorghum-associated microbial communities from plants grown in Nebraska, USA.</title>
        <authorList>
            <person name="Schachtman D."/>
        </authorList>
    </citation>
    <scope>NUCLEOTIDE SEQUENCE [LARGE SCALE GENOMIC DNA]</scope>
    <source>
        <strain evidence="12 13">BE310</strain>
    </source>
</reference>
<keyword evidence="4" id="KW-0285">Flavoprotein</keyword>
<dbReference type="EC" id="1.3.1.34" evidence="12"/>
<name>A0ABU1ZDQ0_9BURK</name>
<dbReference type="Proteomes" id="UP001180536">
    <property type="component" value="Unassembled WGS sequence"/>
</dbReference>
<keyword evidence="6" id="KW-0479">Metal-binding</keyword>
<evidence type="ECO:0000256" key="1">
    <source>
        <dbReference type="ARBA" id="ARBA00001917"/>
    </source>
</evidence>